<proteinExistence type="predicted"/>
<sequence length="147" mass="14863">MRTLLAFTALLSAPALAAAPAIHVTGWARPTVAGQAAGAAYLTIHNAGSGADRLVGLSSPAAAMVSVHQTSTAGGVARMRPAGPLAVAPNQTMTMGAGGLHVMLMGLKAPLRPGARLPLTLRFERAGLVRTNLLIQMSAPDAGHAHH</sequence>
<evidence type="ECO:0000313" key="3">
    <source>
        <dbReference type="Proteomes" id="UP001526246"/>
    </source>
</evidence>
<dbReference type="Gene3D" id="2.60.40.1890">
    <property type="entry name" value="PCu(A)C copper chaperone"/>
    <property type="match status" value="1"/>
</dbReference>
<dbReference type="InterPro" id="IPR036182">
    <property type="entry name" value="PCuAC_sf"/>
</dbReference>
<gene>
    <name evidence="2" type="ORF">OMW55_02940</name>
</gene>
<dbReference type="SUPFAM" id="SSF110087">
    <property type="entry name" value="DR1885-like metal-binding protein"/>
    <property type="match status" value="1"/>
</dbReference>
<protein>
    <submittedName>
        <fullName evidence="2">Copper chaperone PCu(A)C</fullName>
    </submittedName>
</protein>
<dbReference type="InterPro" id="IPR058248">
    <property type="entry name" value="Lxx211020-like"/>
</dbReference>
<feature type="signal peptide" evidence="1">
    <location>
        <begin position="1"/>
        <end position="17"/>
    </location>
</feature>
<feature type="chain" id="PRO_5045209394" evidence="1">
    <location>
        <begin position="18"/>
        <end position="147"/>
    </location>
</feature>
<name>A0ABT3JCF4_9SPHN</name>
<comment type="caution">
    <text evidence="2">The sequence shown here is derived from an EMBL/GenBank/DDBJ whole genome shotgun (WGS) entry which is preliminary data.</text>
</comment>
<dbReference type="RefSeq" id="WP_264880693.1">
    <property type="nucleotide sequence ID" value="NZ_JAPDOB010000001.1"/>
</dbReference>
<dbReference type="InterPro" id="IPR007410">
    <property type="entry name" value="LpqE-like"/>
</dbReference>
<dbReference type="Proteomes" id="UP001526246">
    <property type="component" value="Unassembled WGS sequence"/>
</dbReference>
<accession>A0ABT3JCF4</accession>
<dbReference type="PANTHER" id="PTHR36302:SF1">
    <property type="entry name" value="COPPER CHAPERONE PCU(A)C"/>
    <property type="match status" value="1"/>
</dbReference>
<organism evidence="2 3">
    <name type="scientific">Sphingomonas arvum</name>
    <dbReference type="NCBI Taxonomy" id="2992113"/>
    <lineage>
        <taxon>Bacteria</taxon>
        <taxon>Pseudomonadati</taxon>
        <taxon>Pseudomonadota</taxon>
        <taxon>Alphaproteobacteria</taxon>
        <taxon>Sphingomonadales</taxon>
        <taxon>Sphingomonadaceae</taxon>
        <taxon>Sphingomonas</taxon>
    </lineage>
</organism>
<evidence type="ECO:0000256" key="1">
    <source>
        <dbReference type="SAM" id="SignalP"/>
    </source>
</evidence>
<keyword evidence="1" id="KW-0732">Signal</keyword>
<dbReference type="PANTHER" id="PTHR36302">
    <property type="entry name" value="BLR7088 PROTEIN"/>
    <property type="match status" value="1"/>
</dbReference>
<evidence type="ECO:0000313" key="2">
    <source>
        <dbReference type="EMBL" id="MCW3796763.1"/>
    </source>
</evidence>
<keyword evidence="3" id="KW-1185">Reference proteome</keyword>
<dbReference type="Pfam" id="PF04314">
    <property type="entry name" value="PCuAC"/>
    <property type="match status" value="1"/>
</dbReference>
<reference evidence="2 3" key="1">
    <citation type="submission" date="2022-10" db="EMBL/GenBank/DDBJ databases">
        <title>Sphingomonas sp.</title>
        <authorList>
            <person name="Jin C."/>
        </authorList>
    </citation>
    <scope>NUCLEOTIDE SEQUENCE [LARGE SCALE GENOMIC DNA]</scope>
    <source>
        <strain evidence="2 3">BN140010</strain>
    </source>
</reference>
<dbReference type="EMBL" id="JAPDOB010000001">
    <property type="protein sequence ID" value="MCW3796763.1"/>
    <property type="molecule type" value="Genomic_DNA"/>
</dbReference>